<gene>
    <name evidence="1" type="ORF">MML48_3g00017573</name>
</gene>
<name>A0ACB9TFX5_HOLOL</name>
<keyword evidence="2" id="KW-1185">Reference proteome</keyword>
<evidence type="ECO:0000313" key="2">
    <source>
        <dbReference type="Proteomes" id="UP001056778"/>
    </source>
</evidence>
<protein>
    <submittedName>
        <fullName evidence="1">Sodium/potassium-dependent atpase beta subunit</fullName>
    </submittedName>
</protein>
<dbReference type="EMBL" id="CM043017">
    <property type="protein sequence ID" value="KAI4465662.1"/>
    <property type="molecule type" value="Genomic_DNA"/>
</dbReference>
<proteinExistence type="predicted"/>
<sequence>MSHIKKVRTEALFSKTDLVAGTSPALGISPRLGQQVTSLIWYTRKKPHKGSVNPETYITAIDEFLKPYDDINPSLYVDCKVTQPKPHQYCMFTKKDLGPCGKDGYGYKNDKPCIYLKLNKLKDWRPEHTSENEITTKKFSSAKKQTIDIPKGKVDITCNGITCFDTDHMGNISYYPGPFFKDYFFLLMVHAVIDLH</sequence>
<comment type="caution">
    <text evidence="1">The sequence shown here is derived from an EMBL/GenBank/DDBJ whole genome shotgun (WGS) entry which is preliminary data.</text>
</comment>
<dbReference type="Proteomes" id="UP001056778">
    <property type="component" value="Chromosome 3"/>
</dbReference>
<organism evidence="1 2">
    <name type="scientific">Holotrichia oblita</name>
    <name type="common">Chafer beetle</name>
    <dbReference type="NCBI Taxonomy" id="644536"/>
    <lineage>
        <taxon>Eukaryota</taxon>
        <taxon>Metazoa</taxon>
        <taxon>Ecdysozoa</taxon>
        <taxon>Arthropoda</taxon>
        <taxon>Hexapoda</taxon>
        <taxon>Insecta</taxon>
        <taxon>Pterygota</taxon>
        <taxon>Neoptera</taxon>
        <taxon>Endopterygota</taxon>
        <taxon>Coleoptera</taxon>
        <taxon>Polyphaga</taxon>
        <taxon>Scarabaeiformia</taxon>
        <taxon>Scarabaeidae</taxon>
        <taxon>Melolonthinae</taxon>
        <taxon>Holotrichia</taxon>
    </lineage>
</organism>
<evidence type="ECO:0000313" key="1">
    <source>
        <dbReference type="EMBL" id="KAI4465662.1"/>
    </source>
</evidence>
<accession>A0ACB9TFX5</accession>
<reference evidence="1" key="1">
    <citation type="submission" date="2022-04" db="EMBL/GenBank/DDBJ databases">
        <title>Chromosome-scale genome assembly of Holotrichia oblita Faldermann.</title>
        <authorList>
            <person name="Rongchong L."/>
        </authorList>
    </citation>
    <scope>NUCLEOTIDE SEQUENCE</scope>
    <source>
        <strain evidence="1">81SQS9</strain>
    </source>
</reference>